<dbReference type="Gene3D" id="1.20.1560.10">
    <property type="entry name" value="ABC transporter type 1, transmembrane domain"/>
    <property type="match status" value="1"/>
</dbReference>
<evidence type="ECO:0000313" key="10">
    <source>
        <dbReference type="Proteomes" id="UP000274131"/>
    </source>
</evidence>
<accession>A0A0N4VGD2</accession>
<reference evidence="9 10" key="2">
    <citation type="submission" date="2018-10" db="EMBL/GenBank/DDBJ databases">
        <authorList>
            <consortium name="Pathogen Informatics"/>
        </authorList>
    </citation>
    <scope>NUCLEOTIDE SEQUENCE [LARGE SCALE GENOMIC DNA]</scope>
</reference>
<evidence type="ECO:0000313" key="9">
    <source>
        <dbReference type="EMBL" id="VDD94476.1"/>
    </source>
</evidence>
<evidence type="ECO:0000256" key="3">
    <source>
        <dbReference type="ARBA" id="ARBA00022692"/>
    </source>
</evidence>
<dbReference type="GO" id="GO:0005778">
    <property type="term" value="C:peroxisomal membrane"/>
    <property type="evidence" value="ECO:0007669"/>
    <property type="project" value="TreeGrafter"/>
</dbReference>
<feature type="domain" description="ABC transmembrane type-1" evidence="8">
    <location>
        <begin position="39"/>
        <end position="191"/>
    </location>
</feature>
<dbReference type="PANTHER" id="PTHR11384:SF65">
    <property type="entry name" value="ABC TRANSPORTER DOMAIN-CONTAINING PROTEIN"/>
    <property type="match status" value="1"/>
</dbReference>
<feature type="transmembrane region" description="Helical" evidence="6">
    <location>
        <begin position="79"/>
        <end position="101"/>
    </location>
</feature>
<gene>
    <name evidence="9" type="ORF">EVEC_LOCUS9227</name>
</gene>
<dbReference type="GO" id="GO:0005524">
    <property type="term" value="F:ATP binding"/>
    <property type="evidence" value="ECO:0007669"/>
    <property type="project" value="InterPro"/>
</dbReference>
<feature type="transmembrane region" description="Helical" evidence="6">
    <location>
        <begin position="174"/>
        <end position="196"/>
    </location>
</feature>
<dbReference type="Pfam" id="PF00005">
    <property type="entry name" value="ABC_tran"/>
    <property type="match status" value="1"/>
</dbReference>
<dbReference type="SUPFAM" id="SSF52540">
    <property type="entry name" value="P-loop containing nucleoside triphosphate hydrolases"/>
    <property type="match status" value="1"/>
</dbReference>
<dbReference type="GO" id="GO:0016887">
    <property type="term" value="F:ATP hydrolysis activity"/>
    <property type="evidence" value="ECO:0007669"/>
    <property type="project" value="InterPro"/>
</dbReference>
<dbReference type="WBParaSite" id="EVEC_0000983001-mRNA-1">
    <property type="protein sequence ID" value="EVEC_0000983001-mRNA-1"/>
    <property type="gene ID" value="EVEC_0000983001"/>
</dbReference>
<evidence type="ECO:0000259" key="7">
    <source>
        <dbReference type="Pfam" id="PF00005"/>
    </source>
</evidence>
<evidence type="ECO:0000256" key="6">
    <source>
        <dbReference type="SAM" id="Phobius"/>
    </source>
</evidence>
<keyword evidence="3 6" id="KW-0812">Transmembrane</keyword>
<feature type="transmembrane region" description="Helical" evidence="6">
    <location>
        <begin position="53"/>
        <end position="73"/>
    </location>
</feature>
<organism evidence="11">
    <name type="scientific">Enterobius vermicularis</name>
    <name type="common">Human pinworm</name>
    <dbReference type="NCBI Taxonomy" id="51028"/>
    <lineage>
        <taxon>Eukaryota</taxon>
        <taxon>Metazoa</taxon>
        <taxon>Ecdysozoa</taxon>
        <taxon>Nematoda</taxon>
        <taxon>Chromadorea</taxon>
        <taxon>Rhabditida</taxon>
        <taxon>Spirurina</taxon>
        <taxon>Oxyuridomorpha</taxon>
        <taxon>Oxyuroidea</taxon>
        <taxon>Oxyuridae</taxon>
        <taxon>Enterobius</taxon>
    </lineage>
</organism>
<dbReference type="Gene3D" id="3.40.50.300">
    <property type="entry name" value="P-loop containing nucleotide triphosphate hydrolases"/>
    <property type="match status" value="1"/>
</dbReference>
<evidence type="ECO:0000256" key="4">
    <source>
        <dbReference type="ARBA" id="ARBA00022989"/>
    </source>
</evidence>
<evidence type="ECO:0000313" key="11">
    <source>
        <dbReference type="WBParaSite" id="EVEC_0000983001-mRNA-1"/>
    </source>
</evidence>
<evidence type="ECO:0000259" key="8">
    <source>
        <dbReference type="Pfam" id="PF06472"/>
    </source>
</evidence>
<dbReference type="AlphaFoldDB" id="A0A0N4VGD2"/>
<keyword evidence="5 6" id="KW-0472">Membrane</keyword>
<dbReference type="GO" id="GO:0007031">
    <property type="term" value="P:peroxisome organization"/>
    <property type="evidence" value="ECO:0007669"/>
    <property type="project" value="TreeGrafter"/>
</dbReference>
<dbReference type="GO" id="GO:0005324">
    <property type="term" value="F:long-chain fatty acid transmembrane transporter activity"/>
    <property type="evidence" value="ECO:0007669"/>
    <property type="project" value="TreeGrafter"/>
</dbReference>
<dbReference type="InterPro" id="IPR036640">
    <property type="entry name" value="ABC1_TM_sf"/>
</dbReference>
<feature type="domain" description="ABC transporter" evidence="7">
    <location>
        <begin position="256"/>
        <end position="402"/>
    </location>
</feature>
<evidence type="ECO:0000256" key="2">
    <source>
        <dbReference type="ARBA" id="ARBA00022448"/>
    </source>
</evidence>
<reference evidence="11" key="1">
    <citation type="submission" date="2017-02" db="UniProtKB">
        <authorList>
            <consortium name="WormBaseParasite"/>
        </authorList>
    </citation>
    <scope>IDENTIFICATION</scope>
</reference>
<dbReference type="OrthoDB" id="422637at2759"/>
<protein>
    <submittedName>
        <fullName evidence="11">ABC transmembrane type-1 domain-containing protein</fullName>
    </submittedName>
</protein>
<proteinExistence type="inferred from homology"/>
<keyword evidence="4 6" id="KW-1133">Transmembrane helix</keyword>
<name>A0A0N4VGD2_ENTVE</name>
<dbReference type="GO" id="GO:0140359">
    <property type="term" value="F:ABC-type transporter activity"/>
    <property type="evidence" value="ECO:0007669"/>
    <property type="project" value="InterPro"/>
</dbReference>
<keyword evidence="10" id="KW-1185">Reference proteome</keyword>
<dbReference type="EMBL" id="UXUI01009901">
    <property type="protein sequence ID" value="VDD94476.1"/>
    <property type="molecule type" value="Genomic_DNA"/>
</dbReference>
<evidence type="ECO:0000256" key="1">
    <source>
        <dbReference type="ARBA" id="ARBA00008575"/>
    </source>
</evidence>
<evidence type="ECO:0000256" key="5">
    <source>
        <dbReference type="ARBA" id="ARBA00023136"/>
    </source>
</evidence>
<dbReference type="GO" id="GO:0042760">
    <property type="term" value="P:very long-chain fatty acid catabolic process"/>
    <property type="evidence" value="ECO:0007669"/>
    <property type="project" value="TreeGrafter"/>
</dbReference>
<dbReference type="Pfam" id="PF06472">
    <property type="entry name" value="ABC_membrane_2"/>
    <property type="match status" value="1"/>
</dbReference>
<dbReference type="STRING" id="51028.A0A0N4VGD2"/>
<dbReference type="SUPFAM" id="SSF90123">
    <property type="entry name" value="ABC transporter transmembrane region"/>
    <property type="match status" value="1"/>
</dbReference>
<comment type="similarity">
    <text evidence="1">Belongs to the ABC transporter superfamily. ABCD family. Peroxisomal fatty acyl CoA transporter (TC 3.A.1.203) subfamily.</text>
</comment>
<dbReference type="GO" id="GO:0015910">
    <property type="term" value="P:long-chain fatty acid import into peroxisome"/>
    <property type="evidence" value="ECO:0007669"/>
    <property type="project" value="TreeGrafter"/>
</dbReference>
<dbReference type="PANTHER" id="PTHR11384">
    <property type="entry name" value="ATP-BINDING CASSETTE, SUB-FAMILY D MEMBER"/>
    <property type="match status" value="1"/>
</dbReference>
<dbReference type="InterPro" id="IPR003439">
    <property type="entry name" value="ABC_transporter-like_ATP-bd"/>
</dbReference>
<dbReference type="Proteomes" id="UP000274131">
    <property type="component" value="Unassembled WGS sequence"/>
</dbReference>
<feature type="transmembrane region" description="Helical" evidence="6">
    <location>
        <begin position="12"/>
        <end position="32"/>
    </location>
</feature>
<dbReference type="InterPro" id="IPR027417">
    <property type="entry name" value="P-loop_NTPase"/>
</dbReference>
<dbReference type="InterPro" id="IPR011527">
    <property type="entry name" value="ABC1_TM_dom"/>
</dbReference>
<sequence length="421" mass="48466">MYSALIGHKQGQFWHIFWTGSLMYVAKCLYSLHFESYSDQRITQDVERMSNQLAINILPNALIGPFVVAWYTWKTWQGAGVFGVAITYGYFVFGTIVNRLLMGPLAQWSARVEKAEGDFRYKHASIRVNAESSALQDADKFEKKECDRFLNRLLKIQTHFYCWRFPNYFWQQTFDYFGAILSYLIQYFPIFLMHSYSDTSPGDLAMIISNNAFRYIMLINSFTRVTDVALSAGEAAGVVQRVAAFLASAQQKWDEGLNLIIKKGENILVTGSTGIGKSSLFRVIAHLWKTEQGFVERYIDRSRIFHLPQRPYFPTGCPTLIQQLCFPDTFCEAEIPREEVNEILTIFEALKLQKLLDRCGGLDKTVDFEWQETLTPGEQQRLSFARMLYKRPLLAILDEATSSVDIGTEKIMYKLLQKVTV</sequence>
<dbReference type="InterPro" id="IPR050835">
    <property type="entry name" value="ABC_transporter_sub-D"/>
</dbReference>
<dbReference type="GO" id="GO:0006635">
    <property type="term" value="P:fatty acid beta-oxidation"/>
    <property type="evidence" value="ECO:0007669"/>
    <property type="project" value="TreeGrafter"/>
</dbReference>
<keyword evidence="2" id="KW-0813">Transport</keyword>